<proteinExistence type="predicted"/>
<evidence type="ECO:0000313" key="2">
    <source>
        <dbReference type="Proteomes" id="UP000661163"/>
    </source>
</evidence>
<dbReference type="AlphaFoldDB" id="A0AAE4YQH3"/>
<accession>A0AAE4YQH3</accession>
<gene>
    <name evidence="1" type="ORF">GR217_11350</name>
</gene>
<dbReference type="GeneID" id="84670839"/>
<comment type="caution">
    <text evidence="1">The sequence shown here is derived from an EMBL/GenBank/DDBJ whole genome shotgun (WGS) entry which is preliminary data.</text>
</comment>
<dbReference type="Proteomes" id="UP000661163">
    <property type="component" value="Unassembled WGS sequence"/>
</dbReference>
<dbReference type="RefSeq" id="WP_155249521.1">
    <property type="nucleotide sequence ID" value="NZ_CP071678.1"/>
</dbReference>
<organism evidence="1 2">
    <name type="scientific">Rhizobium ruizarguesonis</name>
    <dbReference type="NCBI Taxonomy" id="2081791"/>
    <lineage>
        <taxon>Bacteria</taxon>
        <taxon>Pseudomonadati</taxon>
        <taxon>Pseudomonadota</taxon>
        <taxon>Alphaproteobacteria</taxon>
        <taxon>Hyphomicrobiales</taxon>
        <taxon>Rhizobiaceae</taxon>
        <taxon>Rhizobium/Agrobacterium group</taxon>
        <taxon>Rhizobium</taxon>
    </lineage>
</organism>
<evidence type="ECO:0000313" key="1">
    <source>
        <dbReference type="EMBL" id="NEI48288.1"/>
    </source>
</evidence>
<protein>
    <submittedName>
        <fullName evidence="1">Uncharacterized protein</fullName>
    </submittedName>
</protein>
<reference evidence="1 2" key="1">
    <citation type="submission" date="2019-12" db="EMBL/GenBank/DDBJ databases">
        <title>Rhizobium genotypes associated with high levels of biological nitrogen fixation by grain legumes in a temperate-maritime cropping system.</title>
        <authorList>
            <person name="Maluk M."/>
            <person name="Francesc Ferrando Molina F."/>
            <person name="Lopez Del Egido L."/>
            <person name="Lafos M."/>
            <person name="Langarica-Fuentes A."/>
            <person name="Gebre Yohannes G."/>
            <person name="Young M.W."/>
            <person name="Martin P."/>
            <person name="Gantlett R."/>
            <person name="Kenicer G."/>
            <person name="Hawes C."/>
            <person name="Begg G.S."/>
            <person name="Quilliam R.S."/>
            <person name="Squire G.R."/>
            <person name="Poole P.S."/>
            <person name="Young P.W."/>
            <person name="Iannetta P.M."/>
            <person name="James E.K."/>
        </authorList>
    </citation>
    <scope>NUCLEOTIDE SEQUENCE [LARGE SCALE GENOMIC DNA]</scope>
    <source>
        <strain evidence="1 2">JHI985</strain>
    </source>
</reference>
<sequence length="49" mass="4965">MTQRRPTGTGSDTLRSEIFSPLARMATAAGLGGGLAARNIPPGIAPAQE</sequence>
<dbReference type="EMBL" id="WUFC01000007">
    <property type="protein sequence ID" value="NEI48288.1"/>
    <property type="molecule type" value="Genomic_DNA"/>
</dbReference>
<name>A0AAE4YQH3_9HYPH</name>